<evidence type="ECO:0000313" key="1">
    <source>
        <dbReference type="EMBL" id="MCF1594966.1"/>
    </source>
</evidence>
<dbReference type="RefSeq" id="WP_234763286.1">
    <property type="nucleotide sequence ID" value="NZ_JAKEIP010000051.1"/>
</dbReference>
<organism evidence="1 2">
    <name type="scientific">Streptomyces muensis</name>
    <dbReference type="NCBI Taxonomy" id="1077944"/>
    <lineage>
        <taxon>Bacteria</taxon>
        <taxon>Bacillati</taxon>
        <taxon>Actinomycetota</taxon>
        <taxon>Actinomycetes</taxon>
        <taxon>Kitasatosporales</taxon>
        <taxon>Streptomycetaceae</taxon>
        <taxon>Streptomyces</taxon>
    </lineage>
</organism>
<keyword evidence="2" id="KW-1185">Reference proteome</keyword>
<reference evidence="1" key="1">
    <citation type="submission" date="2022-01" db="EMBL/GenBank/DDBJ databases">
        <title>Draft Genome Sequences of Seven Type Strains of the Genus Streptomyces.</title>
        <authorList>
            <person name="Aziz S."/>
            <person name="Coretto E."/>
            <person name="Chronakova A."/>
            <person name="Sproer C."/>
            <person name="Huber K."/>
            <person name="Nouioui I."/>
            <person name="Gross H."/>
        </authorList>
    </citation>
    <scope>NUCLEOTIDE SEQUENCE</scope>
    <source>
        <strain evidence="1">DSM 103493</strain>
    </source>
</reference>
<dbReference type="AlphaFoldDB" id="A0A9X1Q098"/>
<gene>
    <name evidence="1" type="ORF">L0P92_15505</name>
</gene>
<dbReference type="EMBL" id="JAKEIP010000051">
    <property type="protein sequence ID" value="MCF1594966.1"/>
    <property type="molecule type" value="Genomic_DNA"/>
</dbReference>
<name>A0A9X1Q098_STRM4</name>
<sequence length="373" mass="41147">MPDALPELVVAPVTITPTKPLTPTHVKGLLWTDVLVKASAQVTGVRLVWNNRMATLTTQSAAFWHHLDLTEPDTDWSGESATRIGERYVRFHAERREPDPRALDGYLARADTAGWIHPAGRRMLELWRDELELLGVGDLGLADDRPLAATAATTVAALADRGLLIDHRRFGGPVYLDGPRWGMPVRQLIGSDGHPNYLLPILRELIPMIREDRTFLLVHDHDLTADYLLLDRLLTGFGARVVRVALGRVPLGGTVRSSRYGGWKGATLADLSSVSGTAGRAAYRLGMRLYFAGVLHRRSVQSFRMHLLRRCVGRAARLLDRPPGGHDETAARLTAALSRLQAQLGYVDPYRLTVSLLGKQAVPLVPALRAIYT</sequence>
<protein>
    <submittedName>
        <fullName evidence="1">Uncharacterized protein</fullName>
    </submittedName>
</protein>
<accession>A0A9X1Q098</accession>
<comment type="caution">
    <text evidence="1">The sequence shown here is derived from an EMBL/GenBank/DDBJ whole genome shotgun (WGS) entry which is preliminary data.</text>
</comment>
<dbReference type="Proteomes" id="UP001139384">
    <property type="component" value="Unassembled WGS sequence"/>
</dbReference>
<proteinExistence type="predicted"/>
<evidence type="ECO:0000313" key="2">
    <source>
        <dbReference type="Proteomes" id="UP001139384"/>
    </source>
</evidence>